<dbReference type="SUPFAM" id="SSF53383">
    <property type="entry name" value="PLP-dependent transferases"/>
    <property type="match status" value="1"/>
</dbReference>
<dbReference type="Pfam" id="PF00155">
    <property type="entry name" value="Aminotran_1_2"/>
    <property type="match status" value="1"/>
</dbReference>
<evidence type="ECO:0000256" key="7">
    <source>
        <dbReference type="ARBA" id="ARBA00022576"/>
    </source>
</evidence>
<feature type="domain" description="Aminotransferase class I/classII large" evidence="15">
    <location>
        <begin position="14"/>
        <end position="358"/>
    </location>
</feature>
<comment type="caution">
    <text evidence="16">The sequence shown here is derived from an EMBL/GenBank/DDBJ whole genome shotgun (WGS) entry which is preliminary data.</text>
</comment>
<dbReference type="GO" id="GO:0006572">
    <property type="term" value="P:L-tyrosine catabolic process"/>
    <property type="evidence" value="ECO:0007669"/>
    <property type="project" value="UniProtKB-KW"/>
</dbReference>
<evidence type="ECO:0000256" key="6">
    <source>
        <dbReference type="ARBA" id="ARBA00015959"/>
    </source>
</evidence>
<dbReference type="FunFam" id="3.40.640.10:FF:000048">
    <property type="entry name" value="tyrosine aminotransferase"/>
    <property type="match status" value="1"/>
</dbReference>
<dbReference type="InterPro" id="IPR005958">
    <property type="entry name" value="TyrNic_aminoTrfase"/>
</dbReference>
<dbReference type="InterPro" id="IPR015422">
    <property type="entry name" value="PyrdxlP-dep_Trfase_small"/>
</dbReference>
<dbReference type="InterPro" id="IPR005957">
    <property type="entry name" value="Tyrosine_aminoTrfase"/>
</dbReference>
<gene>
    <name evidence="16" type="ORF">PoB_003776400</name>
</gene>
<keyword evidence="9" id="KW-0828">Tyrosine catabolism</keyword>
<reference evidence="16 17" key="1">
    <citation type="journal article" date="2021" name="Elife">
        <title>Chloroplast acquisition without the gene transfer in kleptoplastic sea slugs, Plakobranchus ocellatus.</title>
        <authorList>
            <person name="Maeda T."/>
            <person name="Takahashi S."/>
            <person name="Yoshida T."/>
            <person name="Shimamura S."/>
            <person name="Takaki Y."/>
            <person name="Nagai Y."/>
            <person name="Toyoda A."/>
            <person name="Suzuki Y."/>
            <person name="Arimoto A."/>
            <person name="Ishii H."/>
            <person name="Satoh N."/>
            <person name="Nishiyama T."/>
            <person name="Hasebe M."/>
            <person name="Maruyama T."/>
            <person name="Minagawa J."/>
            <person name="Obokata J."/>
            <person name="Shigenobu S."/>
        </authorList>
    </citation>
    <scope>NUCLEOTIDE SEQUENCE [LARGE SCALE GENOMIC DNA]</scope>
</reference>
<dbReference type="AlphaFoldDB" id="A0AAV4AY18"/>
<organism evidence="16 17">
    <name type="scientific">Plakobranchus ocellatus</name>
    <dbReference type="NCBI Taxonomy" id="259542"/>
    <lineage>
        <taxon>Eukaryota</taxon>
        <taxon>Metazoa</taxon>
        <taxon>Spiralia</taxon>
        <taxon>Lophotrochozoa</taxon>
        <taxon>Mollusca</taxon>
        <taxon>Gastropoda</taxon>
        <taxon>Heterobranchia</taxon>
        <taxon>Euthyneura</taxon>
        <taxon>Panpulmonata</taxon>
        <taxon>Sacoglossa</taxon>
        <taxon>Placobranchoidea</taxon>
        <taxon>Plakobranchidae</taxon>
        <taxon>Plakobranchus</taxon>
    </lineage>
</organism>
<evidence type="ECO:0000256" key="1">
    <source>
        <dbReference type="ARBA" id="ARBA00001933"/>
    </source>
</evidence>
<comment type="function">
    <text evidence="13">Transaminase involved in tyrosine breakdown. Converts tyrosine to p-hydroxyphenylpyruvate.</text>
</comment>
<dbReference type="Gene3D" id="3.40.640.10">
    <property type="entry name" value="Type I PLP-dependent aspartate aminotransferase-like (Major domain)"/>
    <property type="match status" value="1"/>
</dbReference>
<keyword evidence="17" id="KW-1185">Reference proteome</keyword>
<dbReference type="PIRSF" id="PIRSF000517">
    <property type="entry name" value="Tyr_transaminase"/>
    <property type="match status" value="1"/>
</dbReference>
<evidence type="ECO:0000256" key="14">
    <source>
        <dbReference type="PIRSR" id="PIRSR000517-1"/>
    </source>
</evidence>
<feature type="modified residue" description="N6-(pyridoxal phosphate)lysine" evidence="14">
    <location>
        <position position="206"/>
    </location>
</feature>
<keyword evidence="7 16" id="KW-0032">Aminotransferase</keyword>
<dbReference type="InterPro" id="IPR004838">
    <property type="entry name" value="NHTrfase_class1_PyrdxlP-BS"/>
</dbReference>
<keyword evidence="8" id="KW-0808">Transferase</keyword>
<dbReference type="InterPro" id="IPR015421">
    <property type="entry name" value="PyrdxlP-dep_Trfase_major"/>
</dbReference>
<sequence>MRFSGDPTVFGNLPLDATCEEAVVESLHNRKYNGYCPSVGIKEARQAVADYVSTPTSQVEAEDVILTSGCSHGLEMLISCLADPGQNILLPRPGFSLYKTIAVSLGIRVKFYDLLPERSWEIDLQQLESLIDDSTAAIVVCNPSNPCGSVFSEEHMRDILTTVARHSLPLIADEIYEHFVFSGFKYHSFASLSEDVPILASGGLTKRFLIPGWRMGWIVVNDRHDALSEVRIGLQKLSTRILGPNTLVQGALPRILRDTPDSFYRQTIDYIEENAQEFYRTFRELPGLHPVMPQGAMYMMVGIDMDSYPEFHSDVDFTERLVTEESVFCLPATCFEYPNFFRVVLTVPKEKVTEACQRMRNFCEHHFQPTTVRNGNGCAIQAGIALNGSYSAEELQTVPGK</sequence>
<comment type="cofactor">
    <cofactor evidence="1 13 14">
        <name>pyridoxal 5'-phosphate</name>
        <dbReference type="ChEBI" id="CHEBI:597326"/>
    </cofactor>
</comment>
<name>A0AAV4AY18_9GAST</name>
<protein>
    <recommendedName>
        <fullName evidence="6 13">Tyrosine aminotransferase</fullName>
        <shortName evidence="13">TAT</shortName>
        <ecNumber evidence="5 13">2.6.1.5</ecNumber>
    </recommendedName>
</protein>
<dbReference type="InterPro" id="IPR015424">
    <property type="entry name" value="PyrdxlP-dep_Trfase"/>
</dbReference>
<comment type="similarity">
    <text evidence="3 13">Belongs to the class-I pyridoxal-phosphate-dependent aminotransferase family.</text>
</comment>
<dbReference type="EMBL" id="BLXT01004258">
    <property type="protein sequence ID" value="GFO11259.1"/>
    <property type="molecule type" value="Genomic_DNA"/>
</dbReference>
<dbReference type="EC" id="2.6.1.5" evidence="5 13"/>
<evidence type="ECO:0000313" key="16">
    <source>
        <dbReference type="EMBL" id="GFO11259.1"/>
    </source>
</evidence>
<comment type="catalytic activity">
    <reaction evidence="12 13">
        <text>L-tyrosine + 2-oxoglutarate = 3-(4-hydroxyphenyl)pyruvate + L-glutamate</text>
        <dbReference type="Rhea" id="RHEA:15093"/>
        <dbReference type="ChEBI" id="CHEBI:16810"/>
        <dbReference type="ChEBI" id="CHEBI:29985"/>
        <dbReference type="ChEBI" id="CHEBI:36242"/>
        <dbReference type="ChEBI" id="CHEBI:58315"/>
        <dbReference type="EC" id="2.6.1.5"/>
    </reaction>
</comment>
<dbReference type="PANTHER" id="PTHR45744">
    <property type="entry name" value="TYROSINE AMINOTRANSFERASE"/>
    <property type="match status" value="1"/>
</dbReference>
<comment type="subunit">
    <text evidence="4 13">Homodimer.</text>
</comment>
<dbReference type="PRINTS" id="PR00753">
    <property type="entry name" value="ACCSYNTHASE"/>
</dbReference>
<evidence type="ECO:0000256" key="11">
    <source>
        <dbReference type="ARBA" id="ARBA00023232"/>
    </source>
</evidence>
<evidence type="ECO:0000256" key="3">
    <source>
        <dbReference type="ARBA" id="ARBA00007441"/>
    </source>
</evidence>
<evidence type="ECO:0000256" key="9">
    <source>
        <dbReference type="ARBA" id="ARBA00022878"/>
    </source>
</evidence>
<keyword evidence="11" id="KW-0585">Phenylalanine catabolism</keyword>
<evidence type="ECO:0000259" key="15">
    <source>
        <dbReference type="Pfam" id="PF00155"/>
    </source>
</evidence>
<dbReference type="InterPro" id="IPR004839">
    <property type="entry name" value="Aminotransferase_I/II_large"/>
</dbReference>
<evidence type="ECO:0000256" key="13">
    <source>
        <dbReference type="PIRNR" id="PIRNR000517"/>
    </source>
</evidence>
<comment type="pathway">
    <text evidence="2 13">Amino-acid degradation; L-phenylalanine degradation; acetoacetate and fumarate from L-phenylalanine: step 2/6.</text>
</comment>
<evidence type="ECO:0000256" key="12">
    <source>
        <dbReference type="ARBA" id="ARBA00047798"/>
    </source>
</evidence>
<dbReference type="GO" id="GO:0004838">
    <property type="term" value="F:L-tyrosine-2-oxoglutarate transaminase activity"/>
    <property type="evidence" value="ECO:0007669"/>
    <property type="project" value="UniProtKB-UniRule"/>
</dbReference>
<dbReference type="PANTHER" id="PTHR45744:SF2">
    <property type="entry name" value="TYROSINE AMINOTRANSFERASE"/>
    <property type="match status" value="1"/>
</dbReference>
<evidence type="ECO:0000256" key="5">
    <source>
        <dbReference type="ARBA" id="ARBA00012749"/>
    </source>
</evidence>
<evidence type="ECO:0000256" key="2">
    <source>
        <dbReference type="ARBA" id="ARBA00005203"/>
    </source>
</evidence>
<evidence type="ECO:0000256" key="4">
    <source>
        <dbReference type="ARBA" id="ARBA00011738"/>
    </source>
</evidence>
<proteinExistence type="inferred from homology"/>
<dbReference type="GO" id="GO:0030170">
    <property type="term" value="F:pyridoxal phosphate binding"/>
    <property type="evidence" value="ECO:0007669"/>
    <property type="project" value="InterPro"/>
</dbReference>
<keyword evidence="10 13" id="KW-0663">Pyridoxal phosphate</keyword>
<accession>A0AAV4AY18</accession>
<evidence type="ECO:0000256" key="10">
    <source>
        <dbReference type="ARBA" id="ARBA00022898"/>
    </source>
</evidence>
<dbReference type="NCBIfam" id="TIGR01264">
    <property type="entry name" value="tyr_amTase_E"/>
    <property type="match status" value="1"/>
</dbReference>
<dbReference type="Proteomes" id="UP000735302">
    <property type="component" value="Unassembled WGS sequence"/>
</dbReference>
<evidence type="ECO:0000313" key="17">
    <source>
        <dbReference type="Proteomes" id="UP000735302"/>
    </source>
</evidence>
<dbReference type="GO" id="GO:0006559">
    <property type="term" value="P:L-phenylalanine catabolic process"/>
    <property type="evidence" value="ECO:0007669"/>
    <property type="project" value="UniProtKB-UniRule"/>
</dbReference>
<dbReference type="NCBIfam" id="TIGR01265">
    <property type="entry name" value="tyr_nico_aTase"/>
    <property type="match status" value="1"/>
</dbReference>
<dbReference type="PROSITE" id="PS00105">
    <property type="entry name" value="AA_TRANSFER_CLASS_1"/>
    <property type="match status" value="1"/>
</dbReference>
<dbReference type="CDD" id="cd00609">
    <property type="entry name" value="AAT_like"/>
    <property type="match status" value="1"/>
</dbReference>
<dbReference type="Gene3D" id="3.90.1150.10">
    <property type="entry name" value="Aspartate Aminotransferase, domain 1"/>
    <property type="match status" value="1"/>
</dbReference>
<evidence type="ECO:0000256" key="8">
    <source>
        <dbReference type="ARBA" id="ARBA00022679"/>
    </source>
</evidence>